<dbReference type="CDD" id="cd14752">
    <property type="entry name" value="GH31_N"/>
    <property type="match status" value="1"/>
</dbReference>
<dbReference type="InterPro" id="IPR011013">
    <property type="entry name" value="Gal_mutarotase_sf_dom"/>
</dbReference>
<protein>
    <submittedName>
        <fullName evidence="2">Alpha-glucosidase</fullName>
    </submittedName>
</protein>
<gene>
    <name evidence="2" type="ORF">NCTC9128_04831</name>
</gene>
<reference evidence="2 3" key="1">
    <citation type="submission" date="2018-06" db="EMBL/GenBank/DDBJ databases">
        <authorList>
            <consortium name="Pathogen Informatics"/>
            <person name="Doyle S."/>
        </authorList>
    </citation>
    <scope>NUCLEOTIDE SEQUENCE [LARGE SCALE GENOMIC DNA]</scope>
    <source>
        <strain evidence="2 3">NCTC9128</strain>
    </source>
</reference>
<dbReference type="InterPro" id="IPR025887">
    <property type="entry name" value="Glyco_hydro_31_N_dom"/>
</dbReference>
<dbReference type="Gene3D" id="2.60.40.1760">
    <property type="entry name" value="glycosyl hydrolase (family 31)"/>
    <property type="match status" value="1"/>
</dbReference>
<dbReference type="Pfam" id="PF13802">
    <property type="entry name" value="Gal_mutarotas_2"/>
    <property type="match status" value="1"/>
</dbReference>
<feature type="domain" description="Glycoside hydrolase family 31 N-terminal" evidence="1">
    <location>
        <begin position="27"/>
        <end position="208"/>
    </location>
</feature>
<dbReference type="GO" id="GO:0030246">
    <property type="term" value="F:carbohydrate binding"/>
    <property type="evidence" value="ECO:0007669"/>
    <property type="project" value="InterPro"/>
</dbReference>
<dbReference type="GO" id="GO:0005975">
    <property type="term" value="P:carbohydrate metabolic process"/>
    <property type="evidence" value="ECO:0007669"/>
    <property type="project" value="InterPro"/>
</dbReference>
<organism evidence="2 3">
    <name type="scientific">Klebsiella pneumoniae</name>
    <dbReference type="NCBI Taxonomy" id="573"/>
    <lineage>
        <taxon>Bacteria</taxon>
        <taxon>Pseudomonadati</taxon>
        <taxon>Pseudomonadota</taxon>
        <taxon>Gammaproteobacteria</taxon>
        <taxon>Enterobacterales</taxon>
        <taxon>Enterobacteriaceae</taxon>
        <taxon>Klebsiella/Raoultella group</taxon>
        <taxon>Klebsiella</taxon>
        <taxon>Klebsiella pneumoniae complex</taxon>
    </lineage>
</organism>
<evidence type="ECO:0000313" key="3">
    <source>
        <dbReference type="Proteomes" id="UP000251088"/>
    </source>
</evidence>
<evidence type="ECO:0000313" key="2">
    <source>
        <dbReference type="EMBL" id="SQC38690.1"/>
    </source>
</evidence>
<evidence type="ECO:0000259" key="1">
    <source>
        <dbReference type="Pfam" id="PF13802"/>
    </source>
</evidence>
<dbReference type="SUPFAM" id="SSF74650">
    <property type="entry name" value="Galactose mutarotase-like"/>
    <property type="match status" value="1"/>
</dbReference>
<accession>A0A2X3GTU7</accession>
<dbReference type="AlphaFoldDB" id="A0A2X3GTU7"/>
<sequence>MKTLKHWSLHQQLEHHVELTVDGQHTLCLYVLEENLFRVLLKRQGQLALDRTWSIAPQQDVPWEGRARDDLSGFSLPAWQLAQEGDTLTIATRQLRVTVHQPLWLEWSYRDEAGEWQPLANDRPTSAYLANAHGDGVAHYLSRRKDERFTAWAKRPATWQRTGKRYEMRNLDAMGYNAVSTDPLYKHIPFTITQRSDISYGLFYDNPEQLLAGSGERDRQLPHRLSPLAGGSRRHRLLPVYR</sequence>
<name>A0A2X3GTU7_KLEPN</name>
<proteinExistence type="predicted"/>
<dbReference type="GO" id="GO:0003824">
    <property type="term" value="F:catalytic activity"/>
    <property type="evidence" value="ECO:0007669"/>
    <property type="project" value="InterPro"/>
</dbReference>
<dbReference type="EMBL" id="UAWN01000013">
    <property type="protein sequence ID" value="SQC38690.1"/>
    <property type="molecule type" value="Genomic_DNA"/>
</dbReference>
<dbReference type="Proteomes" id="UP000251088">
    <property type="component" value="Unassembled WGS sequence"/>
</dbReference>